<feature type="compositionally biased region" description="Acidic residues" evidence="1">
    <location>
        <begin position="129"/>
        <end position="138"/>
    </location>
</feature>
<feature type="region of interest" description="Disordered" evidence="1">
    <location>
        <begin position="59"/>
        <end position="192"/>
    </location>
</feature>
<sequence>MKAALITLCLLSAVYTVPVSSSSDLSHLKLSFFVSTVILQYKNIRPVHDHHPFYCYLQSDSDENGNTRDDSRDNENANRRRVQIFKVSHESVEDSSISTDEEDGQGLDSSNGDTQEEATGGDNVSDNGESSEPDEDDSHEGQPKAKGCTSDEDNSCPDDSDEYVFEGIGDDSHQSNENSLMNDVDPEPPRQW</sequence>
<proteinExistence type="predicted"/>
<organism evidence="3 4">
    <name type="scientific">Erpetoichthys calabaricus</name>
    <name type="common">Rope fish</name>
    <name type="synonym">Calamoichthys calabaricus</name>
    <dbReference type="NCBI Taxonomy" id="27687"/>
    <lineage>
        <taxon>Eukaryota</taxon>
        <taxon>Metazoa</taxon>
        <taxon>Chordata</taxon>
        <taxon>Craniata</taxon>
        <taxon>Vertebrata</taxon>
        <taxon>Euteleostomi</taxon>
        <taxon>Actinopterygii</taxon>
        <taxon>Polypteriformes</taxon>
        <taxon>Polypteridae</taxon>
        <taxon>Erpetoichthys</taxon>
    </lineage>
</organism>
<evidence type="ECO:0000256" key="2">
    <source>
        <dbReference type="SAM" id="SignalP"/>
    </source>
</evidence>
<evidence type="ECO:0000313" key="3">
    <source>
        <dbReference type="Ensembl" id="ENSECRP00000022524.1"/>
    </source>
</evidence>
<feature type="compositionally biased region" description="Acidic residues" evidence="1">
    <location>
        <begin position="150"/>
        <end position="164"/>
    </location>
</feature>
<dbReference type="Ensembl" id="ENSECRT00000023005.1">
    <property type="protein sequence ID" value="ENSECRP00000022524.1"/>
    <property type="gene ID" value="ENSECRG00000015231.1"/>
</dbReference>
<reference evidence="3" key="1">
    <citation type="submission" date="2025-08" db="UniProtKB">
        <authorList>
            <consortium name="Ensembl"/>
        </authorList>
    </citation>
    <scope>IDENTIFICATION</scope>
</reference>
<protein>
    <recommendedName>
        <fullName evidence="5">Secretory calcium-binding phosphoprotein 1</fullName>
    </recommendedName>
</protein>
<evidence type="ECO:0008006" key="5">
    <source>
        <dbReference type="Google" id="ProtNLM"/>
    </source>
</evidence>
<dbReference type="Proteomes" id="UP000694620">
    <property type="component" value="Unassembled WGS sequence"/>
</dbReference>
<evidence type="ECO:0000256" key="1">
    <source>
        <dbReference type="SAM" id="MobiDB-lite"/>
    </source>
</evidence>
<dbReference type="GeneTree" id="ENSGT00980000202608"/>
<reference evidence="3" key="2">
    <citation type="submission" date="2025-09" db="UniProtKB">
        <authorList>
            <consortium name="Ensembl"/>
        </authorList>
    </citation>
    <scope>IDENTIFICATION</scope>
</reference>
<accession>A0A8C4SVH8</accession>
<keyword evidence="2" id="KW-0732">Signal</keyword>
<evidence type="ECO:0000313" key="4">
    <source>
        <dbReference type="Proteomes" id="UP000694620"/>
    </source>
</evidence>
<name>A0A8C4SVH8_ERPCA</name>
<feature type="compositionally biased region" description="Basic and acidic residues" evidence="1">
    <location>
        <begin position="65"/>
        <end position="78"/>
    </location>
</feature>
<feature type="signal peptide" evidence="2">
    <location>
        <begin position="1"/>
        <end position="16"/>
    </location>
</feature>
<feature type="chain" id="PRO_5034676018" description="Secretory calcium-binding phosphoprotein 1" evidence="2">
    <location>
        <begin position="17"/>
        <end position="192"/>
    </location>
</feature>
<dbReference type="AlphaFoldDB" id="A0A8C4SVH8"/>
<keyword evidence="4" id="KW-1185">Reference proteome</keyword>